<dbReference type="Pfam" id="PF09551">
    <property type="entry name" value="Spore_II_R"/>
    <property type="match status" value="1"/>
</dbReference>
<evidence type="ECO:0000313" key="3">
    <source>
        <dbReference type="Proteomes" id="UP000593890"/>
    </source>
</evidence>
<dbReference type="RefSeq" id="WP_090266314.1">
    <property type="nucleotide sequence ID" value="NZ_AP023321.1"/>
</dbReference>
<dbReference type="NCBIfam" id="TIGR02837">
    <property type="entry name" value="spore_II_R"/>
    <property type="match status" value="1"/>
</dbReference>
<accession>A0A7I8D102</accession>
<evidence type="ECO:0000313" key="2">
    <source>
        <dbReference type="EMBL" id="BCI60457.1"/>
    </source>
</evidence>
<sequence>MNFKRLLAALSMGLVIAILCSMASFSQQCQNIRESVLRLHVLANSDSQEDQALKLKVRDRILLESEHLMDHVSNRQEAKQIASQHLPELEAAAQDEIQKQGYDYPVEIRLENTYFNTRQYGSVTLPAGQYDALRVLIGSGEGHNWWCVMFPPMCLPAAEDPKQIEDVLNPGETDIVEGGEQYEVKFKIVEWFEEIQDCIQNWMQPSDQ</sequence>
<evidence type="ECO:0000256" key="1">
    <source>
        <dbReference type="SAM" id="SignalP"/>
    </source>
</evidence>
<organism evidence="2 3">
    <name type="scientific">Solibaculum mannosilyticum</name>
    <dbReference type="NCBI Taxonomy" id="2780922"/>
    <lineage>
        <taxon>Bacteria</taxon>
        <taxon>Bacillati</taxon>
        <taxon>Bacillota</taxon>
        <taxon>Clostridia</taxon>
        <taxon>Eubacteriales</taxon>
        <taxon>Oscillospiraceae</taxon>
        <taxon>Solibaculum</taxon>
    </lineage>
</organism>
<dbReference type="Proteomes" id="UP000593890">
    <property type="component" value="Chromosome"/>
</dbReference>
<gene>
    <name evidence="2" type="ORF">C12CBH8_10960</name>
</gene>
<name>A0A7I8D102_9FIRM</name>
<reference evidence="3" key="1">
    <citation type="submission" date="2020-07" db="EMBL/GenBank/DDBJ databases">
        <title>Complete genome sequencing of Clostridia bacterium strain 12CBH8.</title>
        <authorList>
            <person name="Sakamoto M."/>
            <person name="Murakami T."/>
            <person name="Mori H."/>
        </authorList>
    </citation>
    <scope>NUCLEOTIDE SEQUENCE [LARGE SCALE GENOMIC DNA]</scope>
    <source>
        <strain evidence="3">12CBH8</strain>
    </source>
</reference>
<keyword evidence="1" id="KW-0732">Signal</keyword>
<dbReference type="AlphaFoldDB" id="A0A7I8D102"/>
<dbReference type="KEGG" id="sman:C12CBH8_10960"/>
<dbReference type="EMBL" id="AP023321">
    <property type="protein sequence ID" value="BCI60457.1"/>
    <property type="molecule type" value="Genomic_DNA"/>
</dbReference>
<keyword evidence="3" id="KW-1185">Reference proteome</keyword>
<proteinExistence type="predicted"/>
<dbReference type="InterPro" id="IPR014202">
    <property type="entry name" value="Spore_II_R"/>
</dbReference>
<protein>
    <submittedName>
        <fullName evidence="2">Stage II sporulation protein R</fullName>
    </submittedName>
</protein>
<feature type="chain" id="PRO_5031503066" evidence="1">
    <location>
        <begin position="24"/>
        <end position="208"/>
    </location>
</feature>
<feature type="signal peptide" evidence="1">
    <location>
        <begin position="1"/>
        <end position="23"/>
    </location>
</feature>